<dbReference type="EMBL" id="CAJGYM010000045">
    <property type="protein sequence ID" value="CAD6194534.1"/>
    <property type="molecule type" value="Genomic_DNA"/>
</dbReference>
<dbReference type="AlphaFoldDB" id="A0A8S1HFK6"/>
<sequence length="108" mass="11621">MDSRGLASDIANEGKKDDFSGRKFTKVILDRGGDGKARDGPADKLGEPIRTKQEGVPAVNGYLLGSRLIDVLITASGIADDGQTLGQSIETFFLVMERALRLVTLKTR</sequence>
<comment type="caution">
    <text evidence="1">The sequence shown here is derived from an EMBL/GenBank/DDBJ whole genome shotgun (WGS) entry which is preliminary data.</text>
</comment>
<dbReference type="Proteomes" id="UP000835052">
    <property type="component" value="Unassembled WGS sequence"/>
</dbReference>
<evidence type="ECO:0000313" key="2">
    <source>
        <dbReference type="Proteomes" id="UP000835052"/>
    </source>
</evidence>
<proteinExistence type="predicted"/>
<name>A0A8S1HFK6_9PELO</name>
<accession>A0A8S1HFK6</accession>
<gene>
    <name evidence="1" type="ORF">CAUJ_LOCUS10453</name>
</gene>
<evidence type="ECO:0000313" key="1">
    <source>
        <dbReference type="EMBL" id="CAD6194534.1"/>
    </source>
</evidence>
<keyword evidence="2" id="KW-1185">Reference proteome</keyword>
<protein>
    <submittedName>
        <fullName evidence="1">Uncharacterized protein</fullName>
    </submittedName>
</protein>
<organism evidence="1 2">
    <name type="scientific">Caenorhabditis auriculariae</name>
    <dbReference type="NCBI Taxonomy" id="2777116"/>
    <lineage>
        <taxon>Eukaryota</taxon>
        <taxon>Metazoa</taxon>
        <taxon>Ecdysozoa</taxon>
        <taxon>Nematoda</taxon>
        <taxon>Chromadorea</taxon>
        <taxon>Rhabditida</taxon>
        <taxon>Rhabditina</taxon>
        <taxon>Rhabditomorpha</taxon>
        <taxon>Rhabditoidea</taxon>
        <taxon>Rhabditidae</taxon>
        <taxon>Peloderinae</taxon>
        <taxon>Caenorhabditis</taxon>
    </lineage>
</organism>
<reference evidence="1" key="1">
    <citation type="submission" date="2020-10" db="EMBL/GenBank/DDBJ databases">
        <authorList>
            <person name="Kikuchi T."/>
        </authorList>
    </citation>
    <scope>NUCLEOTIDE SEQUENCE</scope>
    <source>
        <strain evidence="1">NKZ352</strain>
    </source>
</reference>